<gene>
    <name evidence="1" type="ORF">N7G274_003189</name>
</gene>
<accession>A0ABR4AG58</accession>
<keyword evidence="2" id="KW-1185">Reference proteome</keyword>
<name>A0ABR4AG58_9LECA</name>
<organism evidence="1 2">
    <name type="scientific">Stereocaulon virgatum</name>
    <dbReference type="NCBI Taxonomy" id="373712"/>
    <lineage>
        <taxon>Eukaryota</taxon>
        <taxon>Fungi</taxon>
        <taxon>Dikarya</taxon>
        <taxon>Ascomycota</taxon>
        <taxon>Pezizomycotina</taxon>
        <taxon>Lecanoromycetes</taxon>
        <taxon>OSLEUM clade</taxon>
        <taxon>Lecanoromycetidae</taxon>
        <taxon>Lecanorales</taxon>
        <taxon>Lecanorineae</taxon>
        <taxon>Stereocaulaceae</taxon>
        <taxon>Stereocaulon</taxon>
    </lineage>
</organism>
<protein>
    <submittedName>
        <fullName evidence="1">Uncharacterized protein</fullName>
    </submittedName>
</protein>
<dbReference type="EMBL" id="JBEFKJ010000009">
    <property type="protein sequence ID" value="KAL2044484.1"/>
    <property type="molecule type" value="Genomic_DNA"/>
</dbReference>
<evidence type="ECO:0000313" key="2">
    <source>
        <dbReference type="Proteomes" id="UP001590950"/>
    </source>
</evidence>
<proteinExistence type="predicted"/>
<comment type="caution">
    <text evidence="1">The sequence shown here is derived from an EMBL/GenBank/DDBJ whole genome shotgun (WGS) entry which is preliminary data.</text>
</comment>
<evidence type="ECO:0000313" key="1">
    <source>
        <dbReference type="EMBL" id="KAL2044484.1"/>
    </source>
</evidence>
<reference evidence="1 2" key="1">
    <citation type="submission" date="2024-09" db="EMBL/GenBank/DDBJ databases">
        <title>Rethinking Asexuality: The Enigmatic Case of Functional Sexual Genes in Lepraria (Stereocaulaceae).</title>
        <authorList>
            <person name="Doellman M."/>
            <person name="Sun Y."/>
            <person name="Barcenas-Pena A."/>
            <person name="Lumbsch H.T."/>
            <person name="Grewe F."/>
        </authorList>
    </citation>
    <scope>NUCLEOTIDE SEQUENCE [LARGE SCALE GENOMIC DNA]</scope>
    <source>
        <strain evidence="1 2">Mercado 3170</strain>
    </source>
</reference>
<dbReference type="Proteomes" id="UP001590950">
    <property type="component" value="Unassembled WGS sequence"/>
</dbReference>
<sequence length="91" mass="10107">MTPRRKPRPQAVLAPGVHKPNTIFYLTPLNDEAEFVVKDDRNKKFVANTKDDTAVLDIGFYIQPASQDILATIGRGNNVDIVLTGRDVART</sequence>